<reference evidence="2 3" key="1">
    <citation type="submission" date="2018-01" db="EMBL/GenBank/DDBJ databases">
        <title>A novel member of the phylum Bacteroidetes isolated from glacier ice.</title>
        <authorList>
            <person name="Liu Q."/>
            <person name="Xin Y.-H."/>
        </authorList>
    </citation>
    <scope>NUCLEOTIDE SEQUENCE [LARGE SCALE GENOMIC DNA]</scope>
    <source>
        <strain evidence="2 3">RB1R16</strain>
    </source>
</reference>
<accession>A0A2S7SRI9</accession>
<protein>
    <submittedName>
        <fullName evidence="2">Uncharacterized protein</fullName>
    </submittedName>
</protein>
<gene>
    <name evidence="2" type="ORF">CJD36_020035</name>
</gene>
<dbReference type="AlphaFoldDB" id="A0A2S7SRI9"/>
<organism evidence="2 3">
    <name type="scientific">Flavipsychrobacter stenotrophus</name>
    <dbReference type="NCBI Taxonomy" id="2077091"/>
    <lineage>
        <taxon>Bacteria</taxon>
        <taxon>Pseudomonadati</taxon>
        <taxon>Bacteroidota</taxon>
        <taxon>Chitinophagia</taxon>
        <taxon>Chitinophagales</taxon>
        <taxon>Chitinophagaceae</taxon>
        <taxon>Flavipsychrobacter</taxon>
    </lineage>
</organism>
<dbReference type="Proteomes" id="UP000239872">
    <property type="component" value="Unassembled WGS sequence"/>
</dbReference>
<dbReference type="EMBL" id="PPSL01000006">
    <property type="protein sequence ID" value="PQJ09530.1"/>
    <property type="molecule type" value="Genomic_DNA"/>
</dbReference>
<evidence type="ECO:0000256" key="1">
    <source>
        <dbReference type="SAM" id="MobiDB-lite"/>
    </source>
</evidence>
<evidence type="ECO:0000313" key="3">
    <source>
        <dbReference type="Proteomes" id="UP000239872"/>
    </source>
</evidence>
<sequence length="166" mass="19263">MRNAKKVSKTGYWRAQFKADEAAVMQFTGLMPEQLLNLKLDMGREWLVKNLHKAGISQRESESLWMEPKVLRWWNLNWRQYDHWTILPFLHKVTINERYNVYHDMHLNVFREDHPTYLTLLEQLCGVLDLITDGSSFGGAQDDKNGSARLTMTTGGNKGKEVSHAA</sequence>
<dbReference type="RefSeq" id="WP_105040980.1">
    <property type="nucleotide sequence ID" value="NZ_PPSL01000006.1"/>
</dbReference>
<name>A0A2S7SRI9_9BACT</name>
<evidence type="ECO:0000313" key="2">
    <source>
        <dbReference type="EMBL" id="PQJ09530.1"/>
    </source>
</evidence>
<comment type="caution">
    <text evidence="2">The sequence shown here is derived from an EMBL/GenBank/DDBJ whole genome shotgun (WGS) entry which is preliminary data.</text>
</comment>
<feature type="region of interest" description="Disordered" evidence="1">
    <location>
        <begin position="142"/>
        <end position="166"/>
    </location>
</feature>
<keyword evidence="3" id="KW-1185">Reference proteome</keyword>
<proteinExistence type="predicted"/>